<dbReference type="PANTHER" id="PTHR23547">
    <property type="entry name" value="MAJOR FACILITATOR SUPERFAMILY DOMAIN, GENERAL SUBSTRATE TRANSPORTER"/>
    <property type="match status" value="1"/>
</dbReference>
<dbReference type="Gene3D" id="1.20.1250.20">
    <property type="entry name" value="MFS general substrate transporter like domains"/>
    <property type="match status" value="1"/>
</dbReference>
<evidence type="ECO:0000313" key="3">
    <source>
        <dbReference type="Proteomes" id="UP000789901"/>
    </source>
</evidence>
<protein>
    <submittedName>
        <fullName evidence="2">25848_t:CDS:1</fullName>
    </submittedName>
</protein>
<keyword evidence="1" id="KW-0472">Membrane</keyword>
<dbReference type="EMBL" id="CAJVQB010001309">
    <property type="protein sequence ID" value="CAG8530388.1"/>
    <property type="molecule type" value="Genomic_DNA"/>
</dbReference>
<keyword evidence="1" id="KW-1133">Transmembrane helix</keyword>
<dbReference type="PANTHER" id="PTHR23547:SF1">
    <property type="entry name" value="MAJOR FACILITATOR SUPERFAMILY MFS_1"/>
    <property type="match status" value="1"/>
</dbReference>
<name>A0ABM8W5J3_GIGMA</name>
<feature type="transmembrane region" description="Helical" evidence="1">
    <location>
        <begin position="301"/>
        <end position="322"/>
    </location>
</feature>
<feature type="transmembrane region" description="Helical" evidence="1">
    <location>
        <begin position="416"/>
        <end position="439"/>
    </location>
</feature>
<feature type="transmembrane region" description="Helical" evidence="1">
    <location>
        <begin position="122"/>
        <end position="145"/>
    </location>
</feature>
<keyword evidence="1" id="KW-0812">Transmembrane</keyword>
<reference evidence="2 3" key="1">
    <citation type="submission" date="2021-06" db="EMBL/GenBank/DDBJ databases">
        <authorList>
            <person name="Kallberg Y."/>
            <person name="Tangrot J."/>
            <person name="Rosling A."/>
        </authorList>
    </citation>
    <scope>NUCLEOTIDE SEQUENCE [LARGE SCALE GENOMIC DNA]</scope>
    <source>
        <strain evidence="2 3">120-4 pot B 10/14</strain>
    </source>
</reference>
<comment type="caution">
    <text evidence="2">The sequence shown here is derived from an EMBL/GenBank/DDBJ whole genome shotgun (WGS) entry which is preliminary data.</text>
</comment>
<feature type="transmembrane region" description="Helical" evidence="1">
    <location>
        <begin position="445"/>
        <end position="465"/>
    </location>
</feature>
<feature type="transmembrane region" description="Helical" evidence="1">
    <location>
        <begin position="227"/>
        <end position="250"/>
    </location>
</feature>
<keyword evidence="3" id="KW-1185">Reference proteome</keyword>
<evidence type="ECO:0000313" key="2">
    <source>
        <dbReference type="EMBL" id="CAG8530388.1"/>
    </source>
</evidence>
<feature type="transmembrane region" description="Helical" evidence="1">
    <location>
        <begin position="90"/>
        <end position="110"/>
    </location>
</feature>
<accession>A0ABM8W5J3</accession>
<proteinExistence type="predicted"/>
<feature type="transmembrane region" description="Helical" evidence="1">
    <location>
        <begin position="58"/>
        <end position="84"/>
    </location>
</feature>
<evidence type="ECO:0000256" key="1">
    <source>
        <dbReference type="SAM" id="Phobius"/>
    </source>
</evidence>
<dbReference type="InterPro" id="IPR047769">
    <property type="entry name" value="MFS_ArsJ"/>
</dbReference>
<feature type="transmembrane region" description="Helical" evidence="1">
    <location>
        <begin position="372"/>
        <end position="404"/>
    </location>
</feature>
<feature type="transmembrane region" description="Helical" evidence="1">
    <location>
        <begin position="151"/>
        <end position="171"/>
    </location>
</feature>
<dbReference type="Proteomes" id="UP000789901">
    <property type="component" value="Unassembled WGS sequence"/>
</dbReference>
<sequence>MSEKSEIQFESTNYETNIISTLSQNEVHVEPHKINIKENSNTSELKKESSNVVVMRNFYVISFGYVFFTLTDSGLRMIVLLQLYDRHFNALQISIMFTLYEFFGVIINLTGGIMGSRLGIRVCLVSGLFVQVVGIAMLCGLQGYWSSWSSLIIIIYVTIAQGFSGIAKDLVKLAGKSVTKLVTKDDSLHQTSLFKLVAWITGAKNSVKGAGFFWGALLLLYTGYIPALLILLIMNLIIIPFALIYIDYDLAVSKSKKKLTFKEIFDKGRDINILSFARMFLFGSRDLWFEVPLPLFLRGPVGWSYLGTGALLAGWIIFYGTIQSSTPQLILKPLGIYPVKSGRLLVPFTILLLLITIFTALFLKFITLETHFTLLLIILITGLFIFAFIFAINSSIHSFLILAYCHRDKVAMNVGFYYMANAFGRLVGLIVGGVLYYFVGLDACLWMSVGALIFCAIVSFFLGPIPESQDEKAEA</sequence>
<dbReference type="SUPFAM" id="SSF103473">
    <property type="entry name" value="MFS general substrate transporter"/>
    <property type="match status" value="1"/>
</dbReference>
<gene>
    <name evidence="2" type="ORF">GMARGA_LOCUS3592</name>
</gene>
<dbReference type="InterPro" id="IPR036259">
    <property type="entry name" value="MFS_trans_sf"/>
</dbReference>
<feature type="transmembrane region" description="Helical" evidence="1">
    <location>
        <begin position="343"/>
        <end position="366"/>
    </location>
</feature>
<organism evidence="2 3">
    <name type="scientific">Gigaspora margarita</name>
    <dbReference type="NCBI Taxonomy" id="4874"/>
    <lineage>
        <taxon>Eukaryota</taxon>
        <taxon>Fungi</taxon>
        <taxon>Fungi incertae sedis</taxon>
        <taxon>Mucoromycota</taxon>
        <taxon>Glomeromycotina</taxon>
        <taxon>Glomeromycetes</taxon>
        <taxon>Diversisporales</taxon>
        <taxon>Gigasporaceae</taxon>
        <taxon>Gigaspora</taxon>
    </lineage>
</organism>